<dbReference type="AlphaFoldDB" id="A0A7G9QL01"/>
<dbReference type="EMBL" id="CP060723">
    <property type="protein sequence ID" value="QNN44026.1"/>
    <property type="molecule type" value="Genomic_DNA"/>
</dbReference>
<name>A0A7G9QL01_9SPHI</name>
<dbReference type="KEGG" id="proe:H9L23_08105"/>
<accession>A0A7G9QL01</accession>
<keyword evidence="2" id="KW-1185">Reference proteome</keyword>
<proteinExistence type="predicted"/>
<protein>
    <submittedName>
        <fullName evidence="1">Uncharacterized protein</fullName>
    </submittedName>
</protein>
<evidence type="ECO:0000313" key="2">
    <source>
        <dbReference type="Proteomes" id="UP000515806"/>
    </source>
</evidence>
<reference evidence="1 2" key="1">
    <citation type="submission" date="2020-08" db="EMBL/GenBank/DDBJ databases">
        <title>Genome sequence of Pedobacter roseus KACC 11594T.</title>
        <authorList>
            <person name="Hyun D.-W."/>
            <person name="Bae J.-W."/>
        </authorList>
    </citation>
    <scope>NUCLEOTIDE SEQUENCE [LARGE SCALE GENOMIC DNA]</scope>
    <source>
        <strain evidence="1 2">KACC 11594</strain>
    </source>
</reference>
<sequence length="597" mass="65837">MNAYNENLRSATVNTLQGLDLEEKRLKSQVNAAMFNLYYAEGATITAEQNLVAATNIYKTKVITQREAEKDSNVLVNLVGAATQANQYVNESTSSVAVSATNVKVATNAIVRLAGDVDSIYNILHAEDFVSNIYTLAKEARELLNETACDAEVSAQLAMEASILTAEVSASAVLDMAKTTSDLMNSILEITTADFNAANQALITHNNAMVAVQSTEKLNEGALQMVSTSYSATKSAYALADAKLNLNLNVKTSETDPLSFSVNFDLIQSPFPGEKPNDHPMYPVEKYYIMVVKEQNKQTFSITNAENILLSGKSNFIAVMPPKASTAQQEIKVYNYAADKNAALVTDSDQEPIEPGKNYVVFVMGVFTDDYKRKINFYDDYLSAPSQVFILIAKLQQVAGKSIKLTHYKEKDLSDEERSLAENIKKEYLKSINGLIDDPFLFEFEHVMSFESNEPAAVEVEYRCLFLPVSANASDRLPNIEPPHFLIENEIGSLEAIPSLSRLDKAKPGFLFNVPIAEQVSTGNYTVAHKKKDAAANGATQWIAFINPDSTDNFGNKLIKGEQYLPVVLSYSTVAKENDMCFLNALSEMSETDYFHY</sequence>
<evidence type="ECO:0000313" key="1">
    <source>
        <dbReference type="EMBL" id="QNN44026.1"/>
    </source>
</evidence>
<gene>
    <name evidence="1" type="ORF">H9L23_08105</name>
</gene>
<dbReference type="Proteomes" id="UP000515806">
    <property type="component" value="Chromosome"/>
</dbReference>
<organism evidence="1 2">
    <name type="scientific">Pedobacter roseus</name>
    <dbReference type="NCBI Taxonomy" id="336820"/>
    <lineage>
        <taxon>Bacteria</taxon>
        <taxon>Pseudomonadati</taxon>
        <taxon>Bacteroidota</taxon>
        <taxon>Sphingobacteriia</taxon>
        <taxon>Sphingobacteriales</taxon>
        <taxon>Sphingobacteriaceae</taxon>
        <taxon>Pedobacter</taxon>
    </lineage>
</organism>
<dbReference type="RefSeq" id="WP_187594480.1">
    <property type="nucleotide sequence ID" value="NZ_CP060723.1"/>
</dbReference>